<reference evidence="2 3" key="1">
    <citation type="submission" date="2014-10" db="EMBL/GenBank/DDBJ databases">
        <title>Draft genome of the hookworm Ancylostoma caninum.</title>
        <authorList>
            <person name="Mitreva M."/>
        </authorList>
    </citation>
    <scope>NUCLEOTIDE SEQUENCE [LARGE SCALE GENOMIC DNA]</scope>
    <source>
        <strain evidence="2 3">Baltimore</strain>
    </source>
</reference>
<dbReference type="Gene3D" id="1.20.1070.10">
    <property type="entry name" value="Rhodopsin 7-helix transmembrane proteins"/>
    <property type="match status" value="1"/>
</dbReference>
<comment type="caution">
    <text evidence="2">The sequence shown here is derived from an EMBL/GenBank/DDBJ whole genome shotgun (WGS) entry which is preliminary data.</text>
</comment>
<evidence type="ECO:0000313" key="3">
    <source>
        <dbReference type="Proteomes" id="UP000252519"/>
    </source>
</evidence>
<accession>A0A368GW73</accession>
<gene>
    <name evidence="2" type="ORF">ANCCAN_06712</name>
</gene>
<feature type="transmembrane region" description="Helical" evidence="1">
    <location>
        <begin position="45"/>
        <end position="70"/>
    </location>
</feature>
<evidence type="ECO:0000256" key="1">
    <source>
        <dbReference type="SAM" id="Phobius"/>
    </source>
</evidence>
<proteinExistence type="predicted"/>
<dbReference type="Proteomes" id="UP000252519">
    <property type="component" value="Unassembled WGS sequence"/>
</dbReference>
<organism evidence="2 3">
    <name type="scientific">Ancylostoma caninum</name>
    <name type="common">Dog hookworm</name>
    <dbReference type="NCBI Taxonomy" id="29170"/>
    <lineage>
        <taxon>Eukaryota</taxon>
        <taxon>Metazoa</taxon>
        <taxon>Ecdysozoa</taxon>
        <taxon>Nematoda</taxon>
        <taxon>Chromadorea</taxon>
        <taxon>Rhabditida</taxon>
        <taxon>Rhabditina</taxon>
        <taxon>Rhabditomorpha</taxon>
        <taxon>Strongyloidea</taxon>
        <taxon>Ancylostomatidae</taxon>
        <taxon>Ancylostomatinae</taxon>
        <taxon>Ancylostoma</taxon>
    </lineage>
</organism>
<name>A0A368GW73_ANCCA</name>
<keyword evidence="1" id="KW-1133">Transmembrane helix</keyword>
<keyword evidence="1" id="KW-0472">Membrane</keyword>
<protein>
    <submittedName>
        <fullName evidence="2">Uncharacterized protein</fullName>
    </submittedName>
</protein>
<dbReference type="EMBL" id="JOJR01000065">
    <property type="protein sequence ID" value="RCN47270.1"/>
    <property type="molecule type" value="Genomic_DNA"/>
</dbReference>
<dbReference type="OrthoDB" id="6076970at2759"/>
<sequence>MKIVCSLPSSTSVKELIIHEKFDLERKTITKLHFYKCVDDLGDTLFIVFTLYCFLLAYLTPLLFMIYFYYGMLLRLFKQARIIRLGITARGKHYAKKVGLSSSVPIYYDFYIVFPLLIHSEGLPQTWCRKT</sequence>
<dbReference type="SUPFAM" id="SSF81321">
    <property type="entry name" value="Family A G protein-coupled receptor-like"/>
    <property type="match status" value="1"/>
</dbReference>
<keyword evidence="3" id="KW-1185">Reference proteome</keyword>
<evidence type="ECO:0000313" key="2">
    <source>
        <dbReference type="EMBL" id="RCN47270.1"/>
    </source>
</evidence>
<dbReference type="STRING" id="29170.A0A368GW73"/>
<dbReference type="AlphaFoldDB" id="A0A368GW73"/>
<keyword evidence="1" id="KW-0812">Transmembrane</keyword>